<comment type="pathway">
    <text evidence="1">Mycotoxin biosynthesis.</text>
</comment>
<sequence length="198" mass="22076">MRRSLYSHSVLCLVLCSAVFTTCGNIALIIYILRSFKGLVPAESTYSYIGYDFPAQLPLQLASVGLSLSDESDGSHFSLKADDEWGTQFPLHDGFTSLGPSNRTFLVSMVHQMHCLDVIRVGFVTNATGYDHHVEHCLRYLRQIILCYADTTLEVDEPGIKDGEMAHAASGVGAIHRCKDWTVLRRYLEAHPSVPFKH</sequence>
<keyword evidence="4" id="KW-0812">Transmembrane</keyword>
<feature type="transmembrane region" description="Helical" evidence="4">
    <location>
        <begin position="6"/>
        <end position="33"/>
    </location>
</feature>
<keyword evidence="2" id="KW-0560">Oxidoreductase</keyword>
<dbReference type="OrthoDB" id="3687641at2759"/>
<dbReference type="InterPro" id="IPR021765">
    <property type="entry name" value="UstYa-like"/>
</dbReference>
<evidence type="ECO:0000313" key="6">
    <source>
        <dbReference type="Proteomes" id="UP000256964"/>
    </source>
</evidence>
<accession>A0A371CKY0</accession>
<protein>
    <submittedName>
        <fullName evidence="5">Uncharacterized protein</fullName>
    </submittedName>
</protein>
<evidence type="ECO:0000313" key="5">
    <source>
        <dbReference type="EMBL" id="RDX40952.1"/>
    </source>
</evidence>
<dbReference type="EMBL" id="KZ857529">
    <property type="protein sequence ID" value="RDX40952.1"/>
    <property type="molecule type" value="Genomic_DNA"/>
</dbReference>
<dbReference type="Pfam" id="PF11807">
    <property type="entry name" value="UstYa"/>
    <property type="match status" value="1"/>
</dbReference>
<dbReference type="PANTHER" id="PTHR33365:SF11">
    <property type="entry name" value="TAT PATHWAY SIGNAL SEQUENCE"/>
    <property type="match status" value="1"/>
</dbReference>
<evidence type="ECO:0000256" key="3">
    <source>
        <dbReference type="ARBA" id="ARBA00035112"/>
    </source>
</evidence>
<dbReference type="PANTHER" id="PTHR33365">
    <property type="entry name" value="YALI0B05434P"/>
    <property type="match status" value="1"/>
</dbReference>
<proteinExistence type="inferred from homology"/>
<dbReference type="GO" id="GO:0016491">
    <property type="term" value="F:oxidoreductase activity"/>
    <property type="evidence" value="ECO:0007669"/>
    <property type="project" value="UniProtKB-KW"/>
</dbReference>
<evidence type="ECO:0000256" key="1">
    <source>
        <dbReference type="ARBA" id="ARBA00004685"/>
    </source>
</evidence>
<dbReference type="Proteomes" id="UP000256964">
    <property type="component" value="Unassembled WGS sequence"/>
</dbReference>
<comment type="similarity">
    <text evidence="3">Belongs to the ustYa family.</text>
</comment>
<evidence type="ECO:0000256" key="4">
    <source>
        <dbReference type="SAM" id="Phobius"/>
    </source>
</evidence>
<keyword evidence="4" id="KW-1133">Transmembrane helix</keyword>
<name>A0A371CKY0_9APHY</name>
<gene>
    <name evidence="5" type="ORF">OH76DRAFT_277553</name>
</gene>
<dbReference type="AlphaFoldDB" id="A0A371CKY0"/>
<evidence type="ECO:0000256" key="2">
    <source>
        <dbReference type="ARBA" id="ARBA00023002"/>
    </source>
</evidence>
<dbReference type="STRING" id="139420.A0A371CKY0"/>
<keyword evidence="4" id="KW-0472">Membrane</keyword>
<reference evidence="5 6" key="1">
    <citation type="journal article" date="2018" name="Biotechnol. Biofuels">
        <title>Integrative visual omics of the white-rot fungus Polyporus brumalis exposes the biotechnological potential of its oxidative enzymes for delignifying raw plant biomass.</title>
        <authorList>
            <person name="Miyauchi S."/>
            <person name="Rancon A."/>
            <person name="Drula E."/>
            <person name="Hage H."/>
            <person name="Chaduli D."/>
            <person name="Favel A."/>
            <person name="Grisel S."/>
            <person name="Henrissat B."/>
            <person name="Herpoel-Gimbert I."/>
            <person name="Ruiz-Duenas F.J."/>
            <person name="Chevret D."/>
            <person name="Hainaut M."/>
            <person name="Lin J."/>
            <person name="Wang M."/>
            <person name="Pangilinan J."/>
            <person name="Lipzen A."/>
            <person name="Lesage-Meessen L."/>
            <person name="Navarro D."/>
            <person name="Riley R."/>
            <person name="Grigoriev I.V."/>
            <person name="Zhou S."/>
            <person name="Raouche S."/>
            <person name="Rosso M.N."/>
        </authorList>
    </citation>
    <scope>NUCLEOTIDE SEQUENCE [LARGE SCALE GENOMIC DNA]</scope>
    <source>
        <strain evidence="5 6">BRFM 1820</strain>
    </source>
</reference>
<keyword evidence="6" id="KW-1185">Reference proteome</keyword>
<dbReference type="GO" id="GO:0043386">
    <property type="term" value="P:mycotoxin biosynthetic process"/>
    <property type="evidence" value="ECO:0007669"/>
    <property type="project" value="InterPro"/>
</dbReference>
<organism evidence="5 6">
    <name type="scientific">Lentinus brumalis</name>
    <dbReference type="NCBI Taxonomy" id="2498619"/>
    <lineage>
        <taxon>Eukaryota</taxon>
        <taxon>Fungi</taxon>
        <taxon>Dikarya</taxon>
        <taxon>Basidiomycota</taxon>
        <taxon>Agaricomycotina</taxon>
        <taxon>Agaricomycetes</taxon>
        <taxon>Polyporales</taxon>
        <taxon>Polyporaceae</taxon>
        <taxon>Lentinus</taxon>
    </lineage>
</organism>